<organism evidence="8 9">
    <name type="scientific">Halomonas fontilapidosi</name>
    <dbReference type="NCBI Taxonomy" id="616675"/>
    <lineage>
        <taxon>Bacteria</taxon>
        <taxon>Pseudomonadati</taxon>
        <taxon>Pseudomonadota</taxon>
        <taxon>Gammaproteobacteria</taxon>
        <taxon>Oceanospirillales</taxon>
        <taxon>Halomonadaceae</taxon>
        <taxon>Halomonas</taxon>
    </lineage>
</organism>
<evidence type="ECO:0000256" key="7">
    <source>
        <dbReference type="SAM" id="Phobius"/>
    </source>
</evidence>
<comment type="caution">
    <text evidence="8">The sequence shown here is derived from an EMBL/GenBank/DDBJ whole genome shotgun (WGS) entry which is preliminary data.</text>
</comment>
<feature type="transmembrane region" description="Helical" evidence="7">
    <location>
        <begin position="86"/>
        <end position="109"/>
    </location>
</feature>
<evidence type="ECO:0000256" key="6">
    <source>
        <dbReference type="ARBA" id="ARBA00023136"/>
    </source>
</evidence>
<evidence type="ECO:0000256" key="5">
    <source>
        <dbReference type="ARBA" id="ARBA00022989"/>
    </source>
</evidence>
<name>A0A7W5GYF8_9GAMM</name>
<dbReference type="PANTHER" id="PTHR33567:SF3">
    <property type="entry name" value="CHROMATE ION TRANSPORTER (EUROFUNG)"/>
    <property type="match status" value="1"/>
</dbReference>
<keyword evidence="6 7" id="KW-0472">Membrane</keyword>
<feature type="transmembrane region" description="Helical" evidence="7">
    <location>
        <begin position="200"/>
        <end position="221"/>
    </location>
</feature>
<feature type="transmembrane region" description="Helical" evidence="7">
    <location>
        <begin position="383"/>
        <end position="399"/>
    </location>
</feature>
<evidence type="ECO:0000256" key="3">
    <source>
        <dbReference type="ARBA" id="ARBA00022475"/>
    </source>
</evidence>
<comment type="subcellular location">
    <subcellularLocation>
        <location evidence="1">Cell membrane</location>
        <topology evidence="1">Multi-pass membrane protein</topology>
    </subcellularLocation>
</comment>
<feature type="transmembrane region" description="Helical" evidence="7">
    <location>
        <begin position="233"/>
        <end position="252"/>
    </location>
</feature>
<gene>
    <name evidence="8" type="ORF">FHR95_000575</name>
</gene>
<feature type="transmembrane region" description="Helical" evidence="7">
    <location>
        <begin position="149"/>
        <end position="180"/>
    </location>
</feature>
<dbReference type="AlphaFoldDB" id="A0A7W5GYF8"/>
<feature type="transmembrane region" description="Helical" evidence="7">
    <location>
        <begin position="302"/>
        <end position="324"/>
    </location>
</feature>
<dbReference type="EMBL" id="JACHXQ010000001">
    <property type="protein sequence ID" value="MBB3183051.1"/>
    <property type="molecule type" value="Genomic_DNA"/>
</dbReference>
<evidence type="ECO:0000313" key="9">
    <source>
        <dbReference type="Proteomes" id="UP000563050"/>
    </source>
</evidence>
<dbReference type="Pfam" id="PF02417">
    <property type="entry name" value="Chromate_transp"/>
    <property type="match status" value="2"/>
</dbReference>
<dbReference type="Proteomes" id="UP000563050">
    <property type="component" value="Unassembled WGS sequence"/>
</dbReference>
<dbReference type="PANTHER" id="PTHR33567">
    <property type="entry name" value="CHROMATE ION TRANSPORTER (EUROFUNG)"/>
    <property type="match status" value="1"/>
</dbReference>
<dbReference type="GO" id="GO:0005886">
    <property type="term" value="C:plasma membrane"/>
    <property type="evidence" value="ECO:0007669"/>
    <property type="project" value="UniProtKB-SubCell"/>
</dbReference>
<keyword evidence="3" id="KW-1003">Cell membrane</keyword>
<feature type="transmembrane region" description="Helical" evidence="7">
    <location>
        <begin position="121"/>
        <end position="137"/>
    </location>
</feature>
<dbReference type="InterPro" id="IPR003370">
    <property type="entry name" value="Chromate_transpt"/>
</dbReference>
<dbReference type="RefSeq" id="WP_183313277.1">
    <property type="nucleotide sequence ID" value="NZ_JACHXQ010000001.1"/>
</dbReference>
<feature type="transmembrane region" description="Helical" evidence="7">
    <location>
        <begin position="336"/>
        <end position="353"/>
    </location>
</feature>
<proteinExistence type="inferred from homology"/>
<dbReference type="NCBIfam" id="TIGR00937">
    <property type="entry name" value="2A51"/>
    <property type="match status" value="1"/>
</dbReference>
<dbReference type="InterPro" id="IPR014047">
    <property type="entry name" value="Chr_Tranpt_l_chain"/>
</dbReference>
<evidence type="ECO:0000256" key="2">
    <source>
        <dbReference type="ARBA" id="ARBA00005262"/>
    </source>
</evidence>
<keyword evidence="9" id="KW-1185">Reference proteome</keyword>
<protein>
    <submittedName>
        <fullName evidence="8">Chromate transporter</fullName>
    </submittedName>
</protein>
<keyword evidence="4 7" id="KW-0812">Transmembrane</keyword>
<sequence length="400" mass="40846">MSLPSGDRGRYQEVFLAFLLLGLTSFGGPVAHLGYFRHEFVTRRQWLGERDYGDLVALCQFLPGPASSQVGFALGMLRAGPGGAALAWLAFTLPSALLLVAFALGASLFEGPVVEGLVRGLKVAAVAIVAQAVWGMAKGLCPDRRRAGIALAAVFIVVLVGGPLGQVVAILTGVLAGLALCRANGDAAQPATLSLPVSHRAGGVALLAFLSLLAGLPLLALATASPTLDLLDAFYRAGALVFGGGHVVLPLLEAEVVQSGWVSSDVFLAGYGAAQAVPGPLFTFAAYLGSVLGIGPSGLTGAAMALVAIFMPGLLLLVAVLPFWNSVRHWAAAQSVMRGANAAVVGILGVALYDPVWTGAILGPETFALAVAGFLLLVRWQTPAWAVVGLLAVSGILLAS</sequence>
<feature type="transmembrane region" description="Helical" evidence="7">
    <location>
        <begin position="272"/>
        <end position="295"/>
    </location>
</feature>
<evidence type="ECO:0000256" key="4">
    <source>
        <dbReference type="ARBA" id="ARBA00022692"/>
    </source>
</evidence>
<evidence type="ECO:0000256" key="1">
    <source>
        <dbReference type="ARBA" id="ARBA00004651"/>
    </source>
</evidence>
<accession>A0A7W5GYF8</accession>
<dbReference type="GO" id="GO:0015109">
    <property type="term" value="F:chromate transmembrane transporter activity"/>
    <property type="evidence" value="ECO:0007669"/>
    <property type="project" value="InterPro"/>
</dbReference>
<comment type="similarity">
    <text evidence="2">Belongs to the chromate ion transporter (CHR) (TC 2.A.51) family.</text>
</comment>
<feature type="transmembrane region" description="Helical" evidence="7">
    <location>
        <begin position="14"/>
        <end position="36"/>
    </location>
</feature>
<keyword evidence="5 7" id="KW-1133">Transmembrane helix</keyword>
<evidence type="ECO:0000313" key="8">
    <source>
        <dbReference type="EMBL" id="MBB3183051.1"/>
    </source>
</evidence>
<reference evidence="8 9" key="1">
    <citation type="submission" date="2020-08" db="EMBL/GenBank/DDBJ databases">
        <title>Genomic Encyclopedia of Type Strains, Phase III (KMG-III): the genomes of soil and plant-associated and newly described type strains.</title>
        <authorList>
            <person name="Whitman W."/>
        </authorList>
    </citation>
    <scope>NUCLEOTIDE SEQUENCE [LARGE SCALE GENOMIC DNA]</scope>
    <source>
        <strain evidence="8 9">CECT 7341</strain>
    </source>
</reference>
<dbReference type="PIRSF" id="PIRSF004810">
    <property type="entry name" value="ChrA"/>
    <property type="match status" value="1"/>
</dbReference>